<evidence type="ECO:0000313" key="2">
    <source>
        <dbReference type="EMBL" id="MBT9144423.1"/>
    </source>
</evidence>
<dbReference type="Proteomes" id="UP000811545">
    <property type="component" value="Unassembled WGS sequence"/>
</dbReference>
<comment type="caution">
    <text evidence="2">The sequence shown here is derived from an EMBL/GenBank/DDBJ whole genome shotgun (WGS) entry which is preliminary data.</text>
</comment>
<sequence>MMAEVSVGGIFYLMGAYLLNLEEFQMILSMLKKWV</sequence>
<dbReference type="AlphaFoldDB" id="A0A9E2BF20"/>
<proteinExistence type="predicted"/>
<name>A0A9E2BF20_PSYF1</name>
<gene>
    <name evidence="2" type="ORF">DDT42_00264</name>
</gene>
<reference evidence="2 3" key="1">
    <citation type="journal article" date="2021" name="bioRxiv">
        <title>Unique metabolic strategies in Hadean analogues reveal hints for primordial physiology.</title>
        <authorList>
            <person name="Nobu M.K."/>
            <person name="Nakai R."/>
            <person name="Tamazawa S."/>
            <person name="Mori H."/>
            <person name="Toyoda A."/>
            <person name="Ijiri A."/>
            <person name="Suzuki S."/>
            <person name="Kurokawa K."/>
            <person name="Kamagata Y."/>
            <person name="Tamaki H."/>
        </authorList>
    </citation>
    <scope>NUCLEOTIDE SEQUENCE [LARGE SCALE GENOMIC DNA]</scope>
    <source>
        <strain evidence="2">BS525</strain>
    </source>
</reference>
<evidence type="ECO:0000256" key="1">
    <source>
        <dbReference type="SAM" id="Phobius"/>
    </source>
</evidence>
<keyword evidence="1" id="KW-0472">Membrane</keyword>
<evidence type="ECO:0000313" key="3">
    <source>
        <dbReference type="Proteomes" id="UP000811545"/>
    </source>
</evidence>
<protein>
    <submittedName>
        <fullName evidence="2">Uncharacterized protein</fullName>
    </submittedName>
</protein>
<organism evidence="2 3">
    <name type="scientific">Psychracetigena formicireducens</name>
    <dbReference type="NCBI Taxonomy" id="2986056"/>
    <lineage>
        <taxon>Bacteria</taxon>
        <taxon>Bacillati</taxon>
        <taxon>Candidatus Lithacetigenota</taxon>
        <taxon>Candidatus Psychracetigena</taxon>
    </lineage>
</organism>
<keyword evidence="1" id="KW-1133">Transmembrane helix</keyword>
<accession>A0A9E2BF20</accession>
<feature type="transmembrane region" description="Helical" evidence="1">
    <location>
        <begin position="6"/>
        <end position="24"/>
    </location>
</feature>
<dbReference type="EMBL" id="QLTW01000007">
    <property type="protein sequence ID" value="MBT9144423.1"/>
    <property type="molecule type" value="Genomic_DNA"/>
</dbReference>
<keyword evidence="1" id="KW-0812">Transmembrane</keyword>